<keyword evidence="1" id="KW-0472">Membrane</keyword>
<keyword evidence="1" id="KW-1133">Transmembrane helix</keyword>
<evidence type="ECO:0000313" key="3">
    <source>
        <dbReference type="Proteomes" id="UP000251937"/>
    </source>
</evidence>
<proteinExistence type="predicted"/>
<comment type="caution">
    <text evidence="2">The sequence shown here is derived from an EMBL/GenBank/DDBJ whole genome shotgun (WGS) entry which is preliminary data.</text>
</comment>
<sequence>MIKTLFLFLNMLVNLKILWIFYRKLLIPGVLFSLLASFPNGFNLNSFGLSFLLILPLMHYFIYELRFKREYLFFANFGFSRLFLWGLTFFLSLTINIITKFL</sequence>
<reference evidence="2 3" key="1">
    <citation type="submission" date="2018-06" db="EMBL/GenBank/DDBJ databases">
        <authorList>
            <consortium name="Pathogen Informatics"/>
            <person name="Doyle S."/>
        </authorList>
    </citation>
    <scope>NUCLEOTIDE SEQUENCE [LARGE SCALE GENOMIC DNA]</scope>
    <source>
        <strain evidence="2 3">NCTC11212</strain>
    </source>
</reference>
<protein>
    <submittedName>
        <fullName evidence="2">Uncharacterized protein</fullName>
    </submittedName>
</protein>
<dbReference type="EMBL" id="UAVR01000008">
    <property type="protein sequence ID" value="SQA89158.1"/>
    <property type="molecule type" value="Genomic_DNA"/>
</dbReference>
<feature type="transmembrane region" description="Helical" evidence="1">
    <location>
        <begin position="42"/>
        <end position="62"/>
    </location>
</feature>
<dbReference type="Proteomes" id="UP000251937">
    <property type="component" value="Unassembled WGS sequence"/>
</dbReference>
<dbReference type="AlphaFoldDB" id="A0AAX2IK89"/>
<accession>A0AAX2IK89</accession>
<evidence type="ECO:0000256" key="1">
    <source>
        <dbReference type="SAM" id="Phobius"/>
    </source>
</evidence>
<organism evidence="2 3">
    <name type="scientific">Chryseobacterium balustinum</name>
    <dbReference type="NCBI Taxonomy" id="246"/>
    <lineage>
        <taxon>Bacteria</taxon>
        <taxon>Pseudomonadati</taxon>
        <taxon>Bacteroidota</taxon>
        <taxon>Flavobacteriia</taxon>
        <taxon>Flavobacteriales</taxon>
        <taxon>Weeksellaceae</taxon>
        <taxon>Chryseobacterium group</taxon>
        <taxon>Chryseobacterium</taxon>
    </lineage>
</organism>
<feature type="transmembrane region" description="Helical" evidence="1">
    <location>
        <begin position="5"/>
        <end position="22"/>
    </location>
</feature>
<feature type="transmembrane region" description="Helical" evidence="1">
    <location>
        <begin position="82"/>
        <end position="99"/>
    </location>
</feature>
<keyword evidence="1" id="KW-0812">Transmembrane</keyword>
<name>A0AAX2IK89_9FLAO</name>
<evidence type="ECO:0000313" key="2">
    <source>
        <dbReference type="EMBL" id="SQA89158.1"/>
    </source>
</evidence>
<gene>
    <name evidence="2" type="ORF">NCTC11212_01724</name>
</gene>